<organism evidence="1">
    <name type="scientific">marine sediment metagenome</name>
    <dbReference type="NCBI Taxonomy" id="412755"/>
    <lineage>
        <taxon>unclassified sequences</taxon>
        <taxon>metagenomes</taxon>
        <taxon>ecological metagenomes</taxon>
    </lineage>
</organism>
<gene>
    <name evidence="1" type="ORF">S01H1_00952</name>
</gene>
<reference evidence="1" key="1">
    <citation type="journal article" date="2014" name="Front. Microbiol.">
        <title>High frequency of phylogenetically diverse reductive dehalogenase-homologous genes in deep subseafloor sedimentary metagenomes.</title>
        <authorList>
            <person name="Kawai M."/>
            <person name="Futagami T."/>
            <person name="Toyoda A."/>
            <person name="Takaki Y."/>
            <person name="Nishi S."/>
            <person name="Hori S."/>
            <person name="Arai W."/>
            <person name="Tsubouchi T."/>
            <person name="Morono Y."/>
            <person name="Uchiyama I."/>
            <person name="Ito T."/>
            <person name="Fujiyama A."/>
            <person name="Inagaki F."/>
            <person name="Takami H."/>
        </authorList>
    </citation>
    <scope>NUCLEOTIDE SEQUENCE</scope>
    <source>
        <strain evidence="1">Expedition CK06-06</strain>
    </source>
</reference>
<dbReference type="EMBL" id="BARS01000377">
    <property type="protein sequence ID" value="GAF76386.1"/>
    <property type="molecule type" value="Genomic_DNA"/>
</dbReference>
<protein>
    <submittedName>
        <fullName evidence="1">Uncharacterized protein</fullName>
    </submittedName>
</protein>
<dbReference type="AlphaFoldDB" id="X0SMN0"/>
<comment type="caution">
    <text evidence="1">The sequence shown here is derived from an EMBL/GenBank/DDBJ whole genome shotgun (WGS) entry which is preliminary data.</text>
</comment>
<sequence>VMVGQQAVGYNGYVITPDVSSKQSLEVTVVVG</sequence>
<accession>X0SMN0</accession>
<feature type="non-terminal residue" evidence="1">
    <location>
        <position position="1"/>
    </location>
</feature>
<evidence type="ECO:0000313" key="1">
    <source>
        <dbReference type="EMBL" id="GAF76386.1"/>
    </source>
</evidence>
<name>X0SMN0_9ZZZZ</name>
<proteinExistence type="predicted"/>